<feature type="compositionally biased region" description="Polar residues" evidence="1">
    <location>
        <begin position="654"/>
        <end position="664"/>
    </location>
</feature>
<feature type="domain" description="DUF668" evidence="2">
    <location>
        <begin position="475"/>
        <end position="560"/>
    </location>
</feature>
<feature type="domain" description="DUF3475" evidence="3">
    <location>
        <begin position="252"/>
        <end position="308"/>
    </location>
</feature>
<comment type="caution">
    <text evidence="4">The sequence shown here is derived from an EMBL/GenBank/DDBJ whole genome shotgun (WGS) entry which is preliminary data.</text>
</comment>
<sequence>MDGHGQHGWETRRDETDRGAGTGHTTRHARRPGHGTKSDPSPQSPKPTPPSSRLGRSLVNPTTTHRHRPSPSPPSPIPLHPRLQSSFKPATTRAHHPHQLRRWEASERRAASIRNRRQGSSLQSARACVSSFCRFLIARLRREAKPAMGCVCSRRFPEDEPAAPGSLATAYDARRGRYGPGDFDSGELAIPPPKPPHSHKVSDTGTFLGRASIAGLEKAVEVLDTLGSSMTNLNPGSGFLSGGTNRGNKACILAFEVANTIAKASSLWRSCSDESIEELKKEILHSDGVRILVSSNTIELLHIAAVDKREELAIFSREVIRFGNLCKDPIWHNLGRYFDKYASEKLATDNTSQDHSKESMEATVQKLINLAQNTSELYHELHALDRFEQDFKRKFHEEESVPAARRESIMILHSELKRQRKLVKNLKKKSLWSSTLEDIVEKLVDIVIFLHKQIRDSFNEAGTEFCTSEQTQNKRLGSCGLALHYANIINQIENIVSRPLSLPPSARDNLYHGLPITVKSALRSRLQTYNTEEERTVAQIKAEMQKTLRWLLPVAENTIRAHQGFGWVGEWANLGSDMSKKSGSQHVIRIQTLHHADKAKTEQYMLELVVLLHHLVTQVKNRGYGTSKSSRHDASSRSRKVAPDLQPDTETRHNTSPVNSCVASSPLSDCERAALDHLSFKRTSYGRSRSCEPPPPGRRNKAHRSWDSCRSQGSSPAREFGRTHAGDRDTARDLDVIDGLDRLTSFSHPSSPTFC</sequence>
<reference evidence="4" key="2">
    <citation type="submission" date="2020-10" db="EMBL/GenBank/DDBJ databases">
        <authorList>
            <person name="Cooper E.A."/>
            <person name="Brenton Z.W."/>
            <person name="Flinn B.S."/>
            <person name="Jenkins J."/>
            <person name="Shu S."/>
            <person name="Flowers D."/>
            <person name="Luo F."/>
            <person name="Wang Y."/>
            <person name="Xia P."/>
            <person name="Barry K."/>
            <person name="Daum C."/>
            <person name="Lipzen A."/>
            <person name="Yoshinaga Y."/>
            <person name="Schmutz J."/>
            <person name="Saski C."/>
            <person name="Vermerris W."/>
            <person name="Kresovich S."/>
        </authorList>
    </citation>
    <scope>NUCLEOTIDE SEQUENCE</scope>
</reference>
<feature type="compositionally biased region" description="Basic residues" evidence="1">
    <location>
        <begin position="25"/>
        <end position="34"/>
    </location>
</feature>
<dbReference type="Pfam" id="PF11961">
    <property type="entry name" value="DUF3475"/>
    <property type="match status" value="1"/>
</dbReference>
<dbReference type="InterPro" id="IPR045021">
    <property type="entry name" value="PSI1/2/3"/>
</dbReference>
<reference evidence="4" key="1">
    <citation type="journal article" date="2019" name="BMC Genomics">
        <title>A new reference genome for Sorghum bicolor reveals high levels of sequence similarity between sweet and grain genotypes: implications for the genetics of sugar metabolism.</title>
        <authorList>
            <person name="Cooper E.A."/>
            <person name="Brenton Z.W."/>
            <person name="Flinn B.S."/>
            <person name="Jenkins J."/>
            <person name="Shu S."/>
            <person name="Flowers D."/>
            <person name="Luo F."/>
            <person name="Wang Y."/>
            <person name="Xia P."/>
            <person name="Barry K."/>
            <person name="Daum C."/>
            <person name="Lipzen A."/>
            <person name="Yoshinaga Y."/>
            <person name="Schmutz J."/>
            <person name="Saski C."/>
            <person name="Vermerris W."/>
            <person name="Kresovich S."/>
        </authorList>
    </citation>
    <scope>NUCLEOTIDE SEQUENCE</scope>
</reference>
<organism evidence="4 5">
    <name type="scientific">Sorghum bicolor</name>
    <name type="common">Sorghum</name>
    <name type="synonym">Sorghum vulgare</name>
    <dbReference type="NCBI Taxonomy" id="4558"/>
    <lineage>
        <taxon>Eukaryota</taxon>
        <taxon>Viridiplantae</taxon>
        <taxon>Streptophyta</taxon>
        <taxon>Embryophyta</taxon>
        <taxon>Tracheophyta</taxon>
        <taxon>Spermatophyta</taxon>
        <taxon>Magnoliopsida</taxon>
        <taxon>Liliopsida</taxon>
        <taxon>Poales</taxon>
        <taxon>Poaceae</taxon>
        <taxon>PACMAD clade</taxon>
        <taxon>Panicoideae</taxon>
        <taxon>Andropogonodae</taxon>
        <taxon>Andropogoneae</taxon>
        <taxon>Sorghinae</taxon>
        <taxon>Sorghum</taxon>
    </lineage>
</organism>
<accession>A0A921Q6I7</accession>
<dbReference type="Pfam" id="PF05003">
    <property type="entry name" value="DUF668"/>
    <property type="match status" value="1"/>
</dbReference>
<dbReference type="InterPro" id="IPR007700">
    <property type="entry name" value="DUF668"/>
</dbReference>
<dbReference type="GO" id="GO:0045927">
    <property type="term" value="P:positive regulation of growth"/>
    <property type="evidence" value="ECO:0007669"/>
    <property type="project" value="InterPro"/>
</dbReference>
<evidence type="ECO:0000313" key="4">
    <source>
        <dbReference type="EMBL" id="KAG0516227.1"/>
    </source>
</evidence>
<name>A0A921Q6I7_SORBI</name>
<dbReference type="InterPro" id="IPR021864">
    <property type="entry name" value="DUF3475"/>
</dbReference>
<dbReference type="PANTHER" id="PTHR31730:SF37">
    <property type="entry name" value="OS06G0716000 PROTEIN"/>
    <property type="match status" value="1"/>
</dbReference>
<evidence type="ECO:0000313" key="5">
    <source>
        <dbReference type="Proteomes" id="UP000807115"/>
    </source>
</evidence>
<evidence type="ECO:0000259" key="3">
    <source>
        <dbReference type="Pfam" id="PF11961"/>
    </source>
</evidence>
<feature type="compositionally biased region" description="Pro residues" evidence="1">
    <location>
        <begin position="70"/>
        <end position="79"/>
    </location>
</feature>
<feature type="compositionally biased region" description="Basic and acidic residues" evidence="1">
    <location>
        <begin position="1"/>
        <end position="18"/>
    </location>
</feature>
<dbReference type="AlphaFoldDB" id="A0A921Q6I7"/>
<evidence type="ECO:0000256" key="1">
    <source>
        <dbReference type="SAM" id="MobiDB-lite"/>
    </source>
</evidence>
<proteinExistence type="predicted"/>
<feature type="compositionally biased region" description="Basic and acidic residues" evidence="1">
    <location>
        <begin position="101"/>
        <end position="110"/>
    </location>
</feature>
<feature type="region of interest" description="Disordered" evidence="1">
    <location>
        <begin position="622"/>
        <end position="664"/>
    </location>
</feature>
<evidence type="ECO:0000259" key="2">
    <source>
        <dbReference type="Pfam" id="PF05003"/>
    </source>
</evidence>
<feature type="region of interest" description="Disordered" evidence="1">
    <location>
        <begin position="1"/>
        <end position="121"/>
    </location>
</feature>
<dbReference type="EMBL" id="CM027689">
    <property type="protein sequence ID" value="KAG0516227.1"/>
    <property type="molecule type" value="Genomic_DNA"/>
</dbReference>
<gene>
    <name evidence="4" type="ORF">BDA96_10G343700</name>
</gene>
<feature type="compositionally biased region" description="Basic and acidic residues" evidence="1">
    <location>
        <begin position="719"/>
        <end position="730"/>
    </location>
</feature>
<feature type="region of interest" description="Disordered" evidence="1">
    <location>
        <begin position="684"/>
        <end position="730"/>
    </location>
</feature>
<protein>
    <recommendedName>
        <fullName evidence="6">DUF668 domain-containing protein</fullName>
    </recommendedName>
</protein>
<evidence type="ECO:0008006" key="6">
    <source>
        <dbReference type="Google" id="ProtNLM"/>
    </source>
</evidence>
<dbReference type="Proteomes" id="UP000807115">
    <property type="component" value="Chromosome 10"/>
</dbReference>
<dbReference type="PANTHER" id="PTHR31730">
    <property type="entry name" value="OS01G0873900 PROTEIN"/>
    <property type="match status" value="1"/>
</dbReference>